<gene>
    <name evidence="2" type="ORF">SODALDRAFT_357608</name>
</gene>
<organism evidence="2 3">
    <name type="scientific">Sodiomyces alkalinus (strain CBS 110278 / VKM F-3762 / F11)</name>
    <name type="common">Alkaliphilic filamentous fungus</name>
    <dbReference type="NCBI Taxonomy" id="1314773"/>
    <lineage>
        <taxon>Eukaryota</taxon>
        <taxon>Fungi</taxon>
        <taxon>Dikarya</taxon>
        <taxon>Ascomycota</taxon>
        <taxon>Pezizomycotina</taxon>
        <taxon>Sordariomycetes</taxon>
        <taxon>Hypocreomycetidae</taxon>
        <taxon>Glomerellales</taxon>
        <taxon>Plectosphaerellaceae</taxon>
        <taxon>Sodiomyces</taxon>
    </lineage>
</organism>
<accession>A0A3N2Q453</accession>
<name>A0A3N2Q453_SODAK</name>
<evidence type="ECO:0000256" key="1">
    <source>
        <dbReference type="SAM" id="MobiDB-lite"/>
    </source>
</evidence>
<keyword evidence="3" id="KW-1185">Reference proteome</keyword>
<reference evidence="2 3" key="1">
    <citation type="journal article" date="2018" name="Mol. Ecol.">
        <title>The obligate alkalophilic soda-lake fungus Sodiomyces alkalinus has shifted to a protein diet.</title>
        <authorList>
            <person name="Grum-Grzhimaylo A.A."/>
            <person name="Falkoski D.L."/>
            <person name="van den Heuvel J."/>
            <person name="Valero-Jimenez C.A."/>
            <person name="Min B."/>
            <person name="Choi I.G."/>
            <person name="Lipzen A."/>
            <person name="Daum C.G."/>
            <person name="Aanen D.K."/>
            <person name="Tsang A."/>
            <person name="Henrissat B."/>
            <person name="Bilanenko E.N."/>
            <person name="de Vries R.P."/>
            <person name="van Kan J.A.L."/>
            <person name="Grigoriev I.V."/>
            <person name="Debets A.J.M."/>
        </authorList>
    </citation>
    <scope>NUCLEOTIDE SEQUENCE [LARGE SCALE GENOMIC DNA]</scope>
    <source>
        <strain evidence="2 3">F11</strain>
    </source>
</reference>
<protein>
    <submittedName>
        <fullName evidence="2">Uncharacterized protein</fullName>
    </submittedName>
</protein>
<dbReference type="RefSeq" id="XP_028469360.1">
    <property type="nucleotide sequence ID" value="XM_028614018.1"/>
</dbReference>
<feature type="compositionally biased region" description="Polar residues" evidence="1">
    <location>
        <begin position="1"/>
        <end position="10"/>
    </location>
</feature>
<dbReference type="Proteomes" id="UP000272025">
    <property type="component" value="Unassembled WGS sequence"/>
</dbReference>
<evidence type="ECO:0000313" key="2">
    <source>
        <dbReference type="EMBL" id="ROT41554.1"/>
    </source>
</evidence>
<evidence type="ECO:0000313" key="3">
    <source>
        <dbReference type="Proteomes" id="UP000272025"/>
    </source>
</evidence>
<dbReference type="EMBL" id="ML119052">
    <property type="protein sequence ID" value="ROT41554.1"/>
    <property type="molecule type" value="Genomic_DNA"/>
</dbReference>
<sequence length="150" mass="16644">MGGKQSQTGLQRRGPVDFVGRVRSRPTTTKRLTEVSGWAATVITWTVVTWTVGGAEMTMGNSEWSSPAPDSVSVFGIYLPDHREGAYVVGVVGLPMDGIIGGGESVSVQRRLRQTDEPIRSEWRSLRMYSVLYLIESLRLNGERRDDERS</sequence>
<dbReference type="GeneID" id="39582496"/>
<dbReference type="AlphaFoldDB" id="A0A3N2Q453"/>
<proteinExistence type="predicted"/>
<feature type="region of interest" description="Disordered" evidence="1">
    <location>
        <begin position="1"/>
        <end position="23"/>
    </location>
</feature>